<reference evidence="2" key="1">
    <citation type="journal article" date="2014" name="Front. Microbiol.">
        <title>High frequency of phylogenetically diverse reductive dehalogenase-homologous genes in deep subseafloor sedimentary metagenomes.</title>
        <authorList>
            <person name="Kawai M."/>
            <person name="Futagami T."/>
            <person name="Toyoda A."/>
            <person name="Takaki Y."/>
            <person name="Nishi S."/>
            <person name="Hori S."/>
            <person name="Arai W."/>
            <person name="Tsubouchi T."/>
            <person name="Morono Y."/>
            <person name="Uchiyama I."/>
            <person name="Ito T."/>
            <person name="Fujiyama A."/>
            <person name="Inagaki F."/>
            <person name="Takami H."/>
        </authorList>
    </citation>
    <scope>NUCLEOTIDE SEQUENCE</scope>
    <source>
        <strain evidence="2">Expedition CK06-06</strain>
    </source>
</reference>
<feature type="compositionally biased region" description="Basic residues" evidence="1">
    <location>
        <begin position="1"/>
        <end position="18"/>
    </location>
</feature>
<name>X1J0A0_9ZZZZ</name>
<dbReference type="EMBL" id="BARU01029087">
    <property type="protein sequence ID" value="GAH63228.1"/>
    <property type="molecule type" value="Genomic_DNA"/>
</dbReference>
<evidence type="ECO:0000313" key="2">
    <source>
        <dbReference type="EMBL" id="GAH63228.1"/>
    </source>
</evidence>
<accession>X1J0A0</accession>
<feature type="region of interest" description="Disordered" evidence="1">
    <location>
        <begin position="1"/>
        <end position="48"/>
    </location>
</feature>
<evidence type="ECO:0000256" key="1">
    <source>
        <dbReference type="SAM" id="MobiDB-lite"/>
    </source>
</evidence>
<dbReference type="AlphaFoldDB" id="X1J0A0"/>
<comment type="caution">
    <text evidence="2">The sequence shown here is derived from an EMBL/GenBank/DDBJ whole genome shotgun (WGS) entry which is preliminary data.</text>
</comment>
<gene>
    <name evidence="2" type="ORF">S03H2_46340</name>
</gene>
<protein>
    <submittedName>
        <fullName evidence="2">Uncharacterized protein</fullName>
    </submittedName>
</protein>
<proteinExistence type="predicted"/>
<organism evidence="2">
    <name type="scientific">marine sediment metagenome</name>
    <dbReference type="NCBI Taxonomy" id="412755"/>
    <lineage>
        <taxon>unclassified sequences</taxon>
        <taxon>metagenomes</taxon>
        <taxon>ecological metagenomes</taxon>
    </lineage>
</organism>
<feature type="compositionally biased region" description="Basic and acidic residues" evidence="1">
    <location>
        <begin position="30"/>
        <end position="48"/>
    </location>
</feature>
<sequence length="48" mass="5587">MVKKTGQKPKPKWKRRVHHPLEFGYTTSGDFKRAMVKNEGDQDDKSQA</sequence>